<reference evidence="4" key="2">
    <citation type="submission" date="2020-10" db="UniProtKB">
        <authorList>
            <consortium name="WormBaseParasite"/>
        </authorList>
    </citation>
    <scope>IDENTIFICATION</scope>
</reference>
<feature type="compositionally biased region" description="Polar residues" evidence="1">
    <location>
        <begin position="153"/>
        <end position="171"/>
    </location>
</feature>
<name>A0A7E4VAT0_PANRE</name>
<keyword evidence="3" id="KW-1185">Reference proteome</keyword>
<dbReference type="PANTHER" id="PTHR16206:SF4">
    <property type="entry name" value="PROTEIN LET-99"/>
    <property type="match status" value="1"/>
</dbReference>
<proteinExistence type="predicted"/>
<accession>A0A7E4VAT0</accession>
<protein>
    <submittedName>
        <fullName evidence="4">DEP domain-containing protein</fullName>
    </submittedName>
</protein>
<sequence>MPSFKRSGSLPRRTSKSDETISEQDSSLMDSLDISGAGPFEATRRYHKILSQFYKKMPRDQNRRGLRWFSESFTGKDAAELLVNIFARVVPDKDHTIQNAQMFLTRLLSDQLIQNARDPANRDPVVANATLYRFNNDKIEEKIADTAPKRRSNSANSLVRQPTASSRRMSSSMQNLSTMISEFNLASAQTHWQEMAVAQKADGSHSADLSASSYKHSSPCSTSGVEAVDFCTAWKKSLLSRVGLPSVTESLTEGVIDIDVAWNCTRVGVKGIVEVQESYLDLPNDVKKPLNTLMNWAPSSEDSIQPNVLFADVYTKLCCLSPLLPNADAKNVGLLWRHCHCTAIIDRRSIMRSKTNRFLASTASSTQSTASPGSFLSSGSPKFKYIDDQSTPTAMRHQRHSMLAINANPFASSANSVGGEGVPNDLFLDTAQLYLLALTPAVRRKLHVVCRYIRRISSNTNLTFHESKSNIDFMVERLGPCIIDYAAIGNMKDAPILVRTLIECQTRLFTPPKALYMSARNHAAARSRKSATPEPPVFCERIASDAYGLHDHHDVELLKLLDVFISDENMSPEDRSKKLNSFEKTYPKIWAIRFPNGNEEPPKVKKRATTPQARFVNRIRSLTRRDSSNRKVAQ</sequence>
<dbReference type="AlphaFoldDB" id="A0A7E4VAT0"/>
<evidence type="ECO:0000313" key="4">
    <source>
        <dbReference type="WBParaSite" id="Pan_g18699.t1"/>
    </source>
</evidence>
<reference evidence="3" key="1">
    <citation type="journal article" date="2013" name="Genetics">
        <title>The draft genome and transcriptome of Panagrellus redivivus are shaped by the harsh demands of a free-living lifestyle.</title>
        <authorList>
            <person name="Srinivasan J."/>
            <person name="Dillman A.R."/>
            <person name="Macchietto M.G."/>
            <person name="Heikkinen L."/>
            <person name="Lakso M."/>
            <person name="Fracchia K.M."/>
            <person name="Antoshechkin I."/>
            <person name="Mortazavi A."/>
            <person name="Wong G."/>
            <person name="Sternberg P.W."/>
        </authorList>
    </citation>
    <scope>NUCLEOTIDE SEQUENCE [LARGE SCALE GENOMIC DNA]</scope>
    <source>
        <strain evidence="3">MT8872</strain>
    </source>
</reference>
<feature type="region of interest" description="Disordered" evidence="1">
    <location>
        <begin position="1"/>
        <end position="30"/>
    </location>
</feature>
<evidence type="ECO:0000313" key="3">
    <source>
        <dbReference type="Proteomes" id="UP000492821"/>
    </source>
</evidence>
<dbReference type="WBParaSite" id="Pan_g18699.t1">
    <property type="protein sequence ID" value="Pan_g18699.t1"/>
    <property type="gene ID" value="Pan_g18699"/>
</dbReference>
<evidence type="ECO:0000256" key="1">
    <source>
        <dbReference type="SAM" id="MobiDB-lite"/>
    </source>
</evidence>
<feature type="region of interest" description="Disordered" evidence="1">
    <location>
        <begin position="142"/>
        <end position="171"/>
    </location>
</feature>
<evidence type="ECO:0000259" key="2">
    <source>
        <dbReference type="SMART" id="SM00049"/>
    </source>
</evidence>
<dbReference type="InterPro" id="IPR036388">
    <property type="entry name" value="WH-like_DNA-bd_sf"/>
</dbReference>
<feature type="domain" description="DEP" evidence="2">
    <location>
        <begin position="53"/>
        <end position="136"/>
    </location>
</feature>
<organism evidence="3 4">
    <name type="scientific">Panagrellus redivivus</name>
    <name type="common">Microworm</name>
    <dbReference type="NCBI Taxonomy" id="6233"/>
    <lineage>
        <taxon>Eukaryota</taxon>
        <taxon>Metazoa</taxon>
        <taxon>Ecdysozoa</taxon>
        <taxon>Nematoda</taxon>
        <taxon>Chromadorea</taxon>
        <taxon>Rhabditida</taxon>
        <taxon>Tylenchina</taxon>
        <taxon>Panagrolaimomorpha</taxon>
        <taxon>Panagrolaimoidea</taxon>
        <taxon>Panagrolaimidae</taxon>
        <taxon>Panagrellus</taxon>
    </lineage>
</organism>
<dbReference type="Gene3D" id="1.10.10.10">
    <property type="entry name" value="Winged helix-like DNA-binding domain superfamily/Winged helix DNA-binding domain"/>
    <property type="match status" value="1"/>
</dbReference>
<dbReference type="PANTHER" id="PTHR16206">
    <property type="entry name" value="DEP DOMAIN-CONTAINING"/>
    <property type="match status" value="1"/>
</dbReference>
<dbReference type="InterPro" id="IPR000591">
    <property type="entry name" value="DEP_dom"/>
</dbReference>
<dbReference type="SMART" id="SM00049">
    <property type="entry name" value="DEP"/>
    <property type="match status" value="1"/>
</dbReference>
<dbReference type="GO" id="GO:0035556">
    <property type="term" value="P:intracellular signal transduction"/>
    <property type="evidence" value="ECO:0007669"/>
    <property type="project" value="InterPro"/>
</dbReference>
<dbReference type="Proteomes" id="UP000492821">
    <property type="component" value="Unassembled WGS sequence"/>
</dbReference>